<dbReference type="InterPro" id="IPR047205">
    <property type="entry name" value="RMP1"/>
</dbReference>
<feature type="chain" id="PRO_5034756801" description="RNase MRP protein 1 RNA binding domain-containing protein" evidence="2">
    <location>
        <begin position="24"/>
        <end position="391"/>
    </location>
</feature>
<evidence type="ECO:0000313" key="4">
    <source>
        <dbReference type="EMBL" id="CAF9906407.1"/>
    </source>
</evidence>
<dbReference type="AlphaFoldDB" id="A0A8H3ELS1"/>
<dbReference type="PANTHER" id="PTHR37792">
    <property type="entry name" value="RIBONUCLEASE MRP PROTEIN SUBUNIT RMP1"/>
    <property type="match status" value="1"/>
</dbReference>
<feature type="region of interest" description="Disordered" evidence="1">
    <location>
        <begin position="286"/>
        <end position="308"/>
    </location>
</feature>
<dbReference type="GO" id="GO:0000172">
    <property type="term" value="C:ribonuclease MRP complex"/>
    <property type="evidence" value="ECO:0007669"/>
    <property type="project" value="InterPro"/>
</dbReference>
<keyword evidence="2" id="KW-0732">Signal</keyword>
<dbReference type="GO" id="GO:0042134">
    <property type="term" value="F:rRNA primary transcript binding"/>
    <property type="evidence" value="ECO:0007669"/>
    <property type="project" value="InterPro"/>
</dbReference>
<evidence type="ECO:0000256" key="1">
    <source>
        <dbReference type="SAM" id="MobiDB-lite"/>
    </source>
</evidence>
<evidence type="ECO:0000313" key="5">
    <source>
        <dbReference type="Proteomes" id="UP000664534"/>
    </source>
</evidence>
<comment type="caution">
    <text evidence="4">The sequence shown here is derived from an EMBL/GenBank/DDBJ whole genome shotgun (WGS) entry which is preliminary data.</text>
</comment>
<dbReference type="InterPro" id="IPR047204">
    <property type="entry name" value="RMP1_RBD"/>
</dbReference>
<feature type="signal peptide" evidence="2">
    <location>
        <begin position="1"/>
        <end position="23"/>
    </location>
</feature>
<proteinExistence type="predicted"/>
<dbReference type="EMBL" id="CAJPDT010000002">
    <property type="protein sequence ID" value="CAF9906407.1"/>
    <property type="molecule type" value="Genomic_DNA"/>
</dbReference>
<dbReference type="Pfam" id="PF20945">
    <property type="entry name" value="RMP1"/>
    <property type="match status" value="1"/>
</dbReference>
<dbReference type="CDD" id="cd22573">
    <property type="entry name" value="RMP1_RBD"/>
    <property type="match status" value="1"/>
</dbReference>
<gene>
    <name evidence="4" type="ORF">IMSHALPRED_004196</name>
</gene>
<reference evidence="4" key="1">
    <citation type="submission" date="2021-03" db="EMBL/GenBank/DDBJ databases">
        <authorList>
            <person name="Tagirdzhanova G."/>
        </authorList>
    </citation>
    <scope>NUCLEOTIDE SEQUENCE</scope>
</reference>
<keyword evidence="5" id="KW-1185">Reference proteome</keyword>
<protein>
    <recommendedName>
        <fullName evidence="3">RNase MRP protein 1 RNA binding domain-containing protein</fullName>
    </recommendedName>
</protein>
<dbReference type="PANTHER" id="PTHR37792:SF1">
    <property type="entry name" value="RIBONUCLEASE MRP PROTEIN SUBUNIT RMP1"/>
    <property type="match status" value="1"/>
</dbReference>
<sequence length="391" mass="44212">MFDGLWLEWRHHIMAWATSFVTADFWVVETRDPNPNFKRKTNQSANFIPLWDYHQGIKWSDIVKVIHGMDLDSTQLQAATHTFQLVHHRNKNQHRHSKWWKWFCMLKRCVSKLIHEIQAGDDLRAQARVKKMNEVLLPRCYMSFAQLIADTQFSTLGLTLLAELAKIRRLMAPYTDRVDDEISPATKLVDSRYRFPLSLSEDIGKPVGRTASNNHASVREAVDVITPSERGRYAEKHLHERDGAALDATSPANGEIELPQPGSGAAIAGIKSVELNIDRLFLNSEPPKTGKDSTYTRGLLSGSDVPGTYPEKQATIADTNTEMLSDAPRHTVEIFGRKDRPDEQMRSQSWTRPVTAESQYTHSHYAVSIDTVVSIGKINRRDGVGAAKGEE</sequence>
<dbReference type="Proteomes" id="UP000664534">
    <property type="component" value="Unassembled WGS sequence"/>
</dbReference>
<evidence type="ECO:0000259" key="3">
    <source>
        <dbReference type="Pfam" id="PF20945"/>
    </source>
</evidence>
<dbReference type="GO" id="GO:0000466">
    <property type="term" value="P:maturation of 5.8S rRNA from tricistronic rRNA transcript (SSU-rRNA, 5.8S rRNA, LSU-rRNA)"/>
    <property type="evidence" value="ECO:0007669"/>
    <property type="project" value="TreeGrafter"/>
</dbReference>
<evidence type="ECO:0000256" key="2">
    <source>
        <dbReference type="SAM" id="SignalP"/>
    </source>
</evidence>
<feature type="domain" description="RNase MRP protein 1 RNA binding" evidence="3">
    <location>
        <begin position="83"/>
        <end position="166"/>
    </location>
</feature>
<dbReference type="GO" id="GO:0000294">
    <property type="term" value="P:nuclear-transcribed mRNA catabolic process, RNase MRP-dependent"/>
    <property type="evidence" value="ECO:0007669"/>
    <property type="project" value="TreeGrafter"/>
</dbReference>
<accession>A0A8H3ELS1</accession>
<dbReference type="OrthoDB" id="5414547at2759"/>
<organism evidence="4 5">
    <name type="scientific">Imshaugia aleurites</name>
    <dbReference type="NCBI Taxonomy" id="172621"/>
    <lineage>
        <taxon>Eukaryota</taxon>
        <taxon>Fungi</taxon>
        <taxon>Dikarya</taxon>
        <taxon>Ascomycota</taxon>
        <taxon>Pezizomycotina</taxon>
        <taxon>Lecanoromycetes</taxon>
        <taxon>OSLEUM clade</taxon>
        <taxon>Lecanoromycetidae</taxon>
        <taxon>Lecanorales</taxon>
        <taxon>Lecanorineae</taxon>
        <taxon>Parmeliaceae</taxon>
        <taxon>Imshaugia</taxon>
    </lineage>
</organism>
<name>A0A8H3ELS1_9LECA</name>